<feature type="domain" description="CdaR GGDEF-like" evidence="4">
    <location>
        <begin position="188"/>
        <end position="307"/>
    </location>
</feature>
<evidence type="ECO:0000256" key="1">
    <source>
        <dbReference type="ARBA" id="ARBA00006754"/>
    </source>
</evidence>
<comment type="caution">
    <text evidence="5">The sequence shown here is derived from an EMBL/GenBank/DDBJ whole genome shotgun (WGS) entry which is preliminary data.</text>
</comment>
<protein>
    <submittedName>
        <fullName evidence="5">PucR C-terminal helix-turn-helix domain-containing protein</fullName>
    </submittedName>
</protein>
<feature type="domain" description="PucR C-terminal helix-turn-helix" evidence="2">
    <location>
        <begin position="361"/>
        <end position="415"/>
    </location>
</feature>
<dbReference type="RefSeq" id="WP_253656180.1">
    <property type="nucleotide sequence ID" value="NZ_BAAAOE010000002.1"/>
</dbReference>
<dbReference type="Pfam" id="PF17853">
    <property type="entry name" value="GGDEF_2"/>
    <property type="match status" value="1"/>
</dbReference>
<dbReference type="Proteomes" id="UP001205740">
    <property type="component" value="Unassembled WGS sequence"/>
</dbReference>
<evidence type="ECO:0000313" key="5">
    <source>
        <dbReference type="EMBL" id="MCP2162620.1"/>
    </source>
</evidence>
<dbReference type="InterPro" id="IPR042070">
    <property type="entry name" value="PucR_C-HTH_sf"/>
</dbReference>
<dbReference type="InterPro" id="IPR025736">
    <property type="entry name" value="PucR_C-HTH_dom"/>
</dbReference>
<dbReference type="Pfam" id="PF13556">
    <property type="entry name" value="HTH_30"/>
    <property type="match status" value="1"/>
</dbReference>
<dbReference type="Pfam" id="PF14361">
    <property type="entry name" value="RsbRD_N"/>
    <property type="match status" value="1"/>
</dbReference>
<comment type="similarity">
    <text evidence="1">Belongs to the CdaR family.</text>
</comment>
<dbReference type="InterPro" id="IPR051448">
    <property type="entry name" value="CdaR-like_regulators"/>
</dbReference>
<proteinExistence type="inferred from homology"/>
<evidence type="ECO:0000313" key="6">
    <source>
        <dbReference type="Proteomes" id="UP001205740"/>
    </source>
</evidence>
<evidence type="ECO:0000259" key="4">
    <source>
        <dbReference type="Pfam" id="PF17853"/>
    </source>
</evidence>
<reference evidence="5 6" key="1">
    <citation type="submission" date="2022-06" db="EMBL/GenBank/DDBJ databases">
        <title>Genomic Encyclopedia of Archaeal and Bacterial Type Strains, Phase II (KMG-II): from individual species to whole genera.</title>
        <authorList>
            <person name="Goeker M."/>
        </authorList>
    </citation>
    <scope>NUCLEOTIDE SEQUENCE [LARGE SCALE GENOMIC DNA]</scope>
    <source>
        <strain evidence="5 6">DSM 45037</strain>
    </source>
</reference>
<sequence>MTDDVVPADDLDGAAAFVVDQVHADLARDITGEARLIRDVLEHEISELRGDPQLLELLGASVEGNVTTFLQVVHDGVSTAQLQAPTAAIDYARHLARTAAPVTALVRAYRLGYNTFMDRVYGRMALLDVDPALRLPVFHRIHQVGSSYIDWVSETVVREYQEERERWLSHRDAQRAHHIRQILTGPDDIDPTTASATLDYGLDRTHRAVIAWITDTAVREAHNLTREVRSHAERSGATAAALVVPVDDRTVWAWFPVAGDHRGPHDGAGPVPGPPATPGIRLALGAAHAGLAGFRRSHREATEARRIASLAGGDGAGTVDYTAPGVAIAAQLTREPTAVDDWVARVLGDLARPSEQAERLRVTLREFLRRNGSHKATAAALHLHPNTIKYRVAAAERALGAPLPSHRLDVEVALLVTQWRRPG</sequence>
<keyword evidence="6" id="KW-1185">Reference proteome</keyword>
<dbReference type="InterPro" id="IPR025751">
    <property type="entry name" value="RsbRD_N_dom"/>
</dbReference>
<name>A0ABT1H5V5_9NOCA</name>
<gene>
    <name evidence="5" type="ORF">LX12_003828</name>
</gene>
<dbReference type="EMBL" id="JAMTCG010000007">
    <property type="protein sequence ID" value="MCP2162620.1"/>
    <property type="molecule type" value="Genomic_DNA"/>
</dbReference>
<feature type="domain" description="RsbT co-antagonist protein RsbRD N-terminal" evidence="3">
    <location>
        <begin position="38"/>
        <end position="175"/>
    </location>
</feature>
<dbReference type="PANTHER" id="PTHR33744:SF1">
    <property type="entry name" value="DNA-BINDING TRANSCRIPTIONAL ACTIVATOR ADER"/>
    <property type="match status" value="1"/>
</dbReference>
<evidence type="ECO:0000259" key="3">
    <source>
        <dbReference type="Pfam" id="PF14361"/>
    </source>
</evidence>
<organism evidence="5 6">
    <name type="scientific">Williamsia serinedens</name>
    <dbReference type="NCBI Taxonomy" id="391736"/>
    <lineage>
        <taxon>Bacteria</taxon>
        <taxon>Bacillati</taxon>
        <taxon>Actinomycetota</taxon>
        <taxon>Actinomycetes</taxon>
        <taxon>Mycobacteriales</taxon>
        <taxon>Nocardiaceae</taxon>
        <taxon>Williamsia</taxon>
    </lineage>
</organism>
<dbReference type="Gene3D" id="1.10.10.2840">
    <property type="entry name" value="PucR C-terminal helix-turn-helix domain"/>
    <property type="match status" value="1"/>
</dbReference>
<dbReference type="PANTHER" id="PTHR33744">
    <property type="entry name" value="CARBOHYDRATE DIACID REGULATOR"/>
    <property type="match status" value="1"/>
</dbReference>
<dbReference type="InterPro" id="IPR041522">
    <property type="entry name" value="CdaR_GGDEF"/>
</dbReference>
<accession>A0ABT1H5V5</accession>
<evidence type="ECO:0000259" key="2">
    <source>
        <dbReference type="Pfam" id="PF13556"/>
    </source>
</evidence>